<dbReference type="InterPro" id="IPR035952">
    <property type="entry name" value="Rhomboid-like_sf"/>
</dbReference>
<dbReference type="InterPro" id="IPR022764">
    <property type="entry name" value="Peptidase_S54_rhomboid_dom"/>
</dbReference>
<keyword evidence="3" id="KW-1133">Transmembrane helix</keyword>
<name>A0A3S5BWR9_9PLAT</name>
<dbReference type="AlphaFoldDB" id="A0A3S5BWR9"/>
<comment type="subcellular location">
    <subcellularLocation>
        <location evidence="1">Membrane</location>
        <topology evidence="1">Multi-pass membrane protein</topology>
    </subcellularLocation>
</comment>
<evidence type="ECO:0000256" key="1">
    <source>
        <dbReference type="ARBA" id="ARBA00004141"/>
    </source>
</evidence>
<dbReference type="Gene3D" id="1.20.1540.10">
    <property type="entry name" value="Rhomboid-like"/>
    <property type="match status" value="1"/>
</dbReference>
<keyword evidence="2" id="KW-0812">Transmembrane</keyword>
<comment type="caution">
    <text evidence="6">The sequence shown here is derived from an EMBL/GenBank/DDBJ whole genome shotgun (WGS) entry which is preliminary data.</text>
</comment>
<reference evidence="6" key="1">
    <citation type="submission" date="2018-11" db="EMBL/GenBank/DDBJ databases">
        <authorList>
            <consortium name="Pathogen Informatics"/>
        </authorList>
    </citation>
    <scope>NUCLEOTIDE SEQUENCE</scope>
</reference>
<dbReference type="GO" id="GO:0016020">
    <property type="term" value="C:membrane"/>
    <property type="evidence" value="ECO:0007669"/>
    <property type="project" value="UniProtKB-SubCell"/>
</dbReference>
<proteinExistence type="predicted"/>
<dbReference type="EMBL" id="CAAALY010054440">
    <property type="protein sequence ID" value="VEL22050.1"/>
    <property type="molecule type" value="Genomic_DNA"/>
</dbReference>
<sequence length="94" mass="9745">MASVIFKSIIRSSVPSLGASGGVCAVLGAFSGLYPDTGVCVPFIVHLVPHSFRAESVVNLLIGVEATALLLFARRSPIDHAAHLAGMLFGRSVP</sequence>
<organism evidence="6 7">
    <name type="scientific">Protopolystoma xenopodis</name>
    <dbReference type="NCBI Taxonomy" id="117903"/>
    <lineage>
        <taxon>Eukaryota</taxon>
        <taxon>Metazoa</taxon>
        <taxon>Spiralia</taxon>
        <taxon>Lophotrochozoa</taxon>
        <taxon>Platyhelminthes</taxon>
        <taxon>Monogenea</taxon>
        <taxon>Polyopisthocotylea</taxon>
        <taxon>Polystomatidea</taxon>
        <taxon>Polystomatidae</taxon>
        <taxon>Protopolystoma</taxon>
    </lineage>
</organism>
<accession>A0A3S5BWR9</accession>
<gene>
    <name evidence="6" type="ORF">PXEA_LOCUS15490</name>
</gene>
<evidence type="ECO:0000256" key="4">
    <source>
        <dbReference type="ARBA" id="ARBA00023136"/>
    </source>
</evidence>
<dbReference type="SUPFAM" id="SSF144091">
    <property type="entry name" value="Rhomboid-like"/>
    <property type="match status" value="1"/>
</dbReference>
<dbReference type="Proteomes" id="UP000784294">
    <property type="component" value="Unassembled WGS sequence"/>
</dbReference>
<evidence type="ECO:0000259" key="5">
    <source>
        <dbReference type="Pfam" id="PF01694"/>
    </source>
</evidence>
<keyword evidence="4" id="KW-0472">Membrane</keyword>
<evidence type="ECO:0000313" key="6">
    <source>
        <dbReference type="EMBL" id="VEL22050.1"/>
    </source>
</evidence>
<evidence type="ECO:0000313" key="7">
    <source>
        <dbReference type="Proteomes" id="UP000784294"/>
    </source>
</evidence>
<keyword evidence="7" id="KW-1185">Reference proteome</keyword>
<dbReference type="Pfam" id="PF01694">
    <property type="entry name" value="Rhomboid"/>
    <property type="match status" value="1"/>
</dbReference>
<evidence type="ECO:0000256" key="3">
    <source>
        <dbReference type="ARBA" id="ARBA00022989"/>
    </source>
</evidence>
<protein>
    <recommendedName>
        <fullName evidence="5">Peptidase S54 rhomboid domain-containing protein</fullName>
    </recommendedName>
</protein>
<evidence type="ECO:0000256" key="2">
    <source>
        <dbReference type="ARBA" id="ARBA00022692"/>
    </source>
</evidence>
<dbReference type="GO" id="GO:0004252">
    <property type="term" value="F:serine-type endopeptidase activity"/>
    <property type="evidence" value="ECO:0007669"/>
    <property type="project" value="InterPro"/>
</dbReference>
<feature type="domain" description="Peptidase S54 rhomboid" evidence="5">
    <location>
        <begin position="3"/>
        <end position="90"/>
    </location>
</feature>
<dbReference type="OrthoDB" id="10260614at2759"/>